<evidence type="ECO:0000256" key="7">
    <source>
        <dbReference type="SAM" id="Phobius"/>
    </source>
</evidence>
<gene>
    <name evidence="9" type="ORF">SGUI_1402</name>
</gene>
<dbReference type="PANTHER" id="PTHR23513">
    <property type="entry name" value="INTEGRAL MEMBRANE EFFLUX PROTEIN-RELATED"/>
    <property type="match status" value="1"/>
</dbReference>
<dbReference type="KEGG" id="serj:SGUI_1402"/>
<dbReference type="GO" id="GO:0005886">
    <property type="term" value="C:plasma membrane"/>
    <property type="evidence" value="ECO:0007669"/>
    <property type="project" value="UniProtKB-SubCell"/>
</dbReference>
<evidence type="ECO:0000256" key="3">
    <source>
        <dbReference type="ARBA" id="ARBA00022475"/>
    </source>
</evidence>
<evidence type="ECO:0000256" key="4">
    <source>
        <dbReference type="ARBA" id="ARBA00022692"/>
    </source>
</evidence>
<dbReference type="SUPFAM" id="SSF103473">
    <property type="entry name" value="MFS general substrate transporter"/>
    <property type="match status" value="1"/>
</dbReference>
<accession>A0A1B1NBH9</accession>
<evidence type="ECO:0000313" key="10">
    <source>
        <dbReference type="Proteomes" id="UP000092482"/>
    </source>
</evidence>
<feature type="transmembrane region" description="Helical" evidence="7">
    <location>
        <begin position="310"/>
        <end position="332"/>
    </location>
</feature>
<feature type="domain" description="Major facilitator superfamily (MFS) profile" evidence="8">
    <location>
        <begin position="1"/>
        <end position="399"/>
    </location>
</feature>
<keyword evidence="4 7" id="KW-0812">Transmembrane</keyword>
<dbReference type="Proteomes" id="UP000092482">
    <property type="component" value="Chromosome"/>
</dbReference>
<reference evidence="9 10" key="1">
    <citation type="submission" date="2016-03" db="EMBL/GenBank/DDBJ databases">
        <title>Shallow-sea hydrothermal system.</title>
        <authorList>
            <person name="Tang K."/>
        </authorList>
    </citation>
    <scope>NUCLEOTIDE SEQUENCE [LARGE SCALE GENOMIC DNA]</scope>
    <source>
        <strain evidence="9 10">JLT9</strain>
    </source>
</reference>
<dbReference type="InterPro" id="IPR020846">
    <property type="entry name" value="MFS_dom"/>
</dbReference>
<dbReference type="GO" id="GO:0022857">
    <property type="term" value="F:transmembrane transporter activity"/>
    <property type="evidence" value="ECO:0007669"/>
    <property type="project" value="InterPro"/>
</dbReference>
<dbReference type="Pfam" id="PF05977">
    <property type="entry name" value="MFS_3"/>
    <property type="match status" value="1"/>
</dbReference>
<dbReference type="InterPro" id="IPR010290">
    <property type="entry name" value="TM_effector"/>
</dbReference>
<dbReference type="STRING" id="1758689.SGUI_1402"/>
<dbReference type="InterPro" id="IPR036259">
    <property type="entry name" value="MFS_trans_sf"/>
</dbReference>
<feature type="transmembrane region" description="Helical" evidence="7">
    <location>
        <begin position="175"/>
        <end position="192"/>
    </location>
</feature>
<sequence>MSAMFSALSVRNYRIYATGGIISNTGTWMGRIAQDWVVLTELTDNSAQALGLVTGLQFLPILLFSPFAGAISDNFSKRRVMLVSQSAMAFFATVMGVAVLTGHMQLWHMFILAFLSGTASAVDAPARQAFVSEMVPKAQITNAVGLNSASFHSGRLIGPGVAGLLIAAVGTGPTLLINALTFVAVIIALLAMDTSQLAVRDRTGPRGKVREGIAYVRGRPDIQLILVIAFMHGTFGMNFQIFNALMSTEVFGKDVAEFGVTGSVMAIGSLAGALLAARRDRPRWRLLLGSLAAFSGCTALIALAPNFTAYTLLLIPTGLFALTVMVSANAMVQLSVDQAVRGRVMALYMTVFMGGTPLGSPFLGWFAEQFGARATVLIATVMCGATAVLASAYVMRHDQLRLRFRARWPRPVYLVRMTEPLPEKVT</sequence>
<feature type="transmembrane region" description="Helical" evidence="7">
    <location>
        <begin position="284"/>
        <end position="304"/>
    </location>
</feature>
<proteinExistence type="predicted"/>
<comment type="subcellular location">
    <subcellularLocation>
        <location evidence="1">Cell membrane</location>
        <topology evidence="1">Multi-pass membrane protein</topology>
    </subcellularLocation>
</comment>
<evidence type="ECO:0000256" key="1">
    <source>
        <dbReference type="ARBA" id="ARBA00004651"/>
    </source>
</evidence>
<feature type="transmembrane region" description="Helical" evidence="7">
    <location>
        <begin position="372"/>
        <end position="395"/>
    </location>
</feature>
<feature type="transmembrane region" description="Helical" evidence="7">
    <location>
        <begin position="49"/>
        <end position="68"/>
    </location>
</feature>
<evidence type="ECO:0000313" key="9">
    <source>
        <dbReference type="EMBL" id="ANS78798.1"/>
    </source>
</evidence>
<dbReference type="CDD" id="cd06173">
    <property type="entry name" value="MFS_MefA_like"/>
    <property type="match status" value="1"/>
</dbReference>
<keyword evidence="10" id="KW-1185">Reference proteome</keyword>
<evidence type="ECO:0000256" key="2">
    <source>
        <dbReference type="ARBA" id="ARBA00022448"/>
    </source>
</evidence>
<dbReference type="EMBL" id="CP014989">
    <property type="protein sequence ID" value="ANS78798.1"/>
    <property type="molecule type" value="Genomic_DNA"/>
</dbReference>
<evidence type="ECO:0000256" key="5">
    <source>
        <dbReference type="ARBA" id="ARBA00022989"/>
    </source>
</evidence>
<keyword evidence="3" id="KW-1003">Cell membrane</keyword>
<dbReference type="PROSITE" id="PS50850">
    <property type="entry name" value="MFS"/>
    <property type="match status" value="1"/>
</dbReference>
<protein>
    <submittedName>
        <fullName evidence="9">Transporter, putative</fullName>
    </submittedName>
</protein>
<evidence type="ECO:0000256" key="6">
    <source>
        <dbReference type="ARBA" id="ARBA00023136"/>
    </source>
</evidence>
<organism evidence="9 10">
    <name type="scientific">Serinicoccus hydrothermalis</name>
    <dbReference type="NCBI Taxonomy" id="1758689"/>
    <lineage>
        <taxon>Bacteria</taxon>
        <taxon>Bacillati</taxon>
        <taxon>Actinomycetota</taxon>
        <taxon>Actinomycetes</taxon>
        <taxon>Micrococcales</taxon>
        <taxon>Ornithinimicrobiaceae</taxon>
        <taxon>Serinicoccus</taxon>
    </lineage>
</organism>
<keyword evidence="2" id="KW-0813">Transport</keyword>
<dbReference type="Gene3D" id="1.20.1250.20">
    <property type="entry name" value="MFS general substrate transporter like domains"/>
    <property type="match status" value="1"/>
</dbReference>
<feature type="transmembrane region" description="Helical" evidence="7">
    <location>
        <begin position="224"/>
        <end position="246"/>
    </location>
</feature>
<feature type="transmembrane region" description="Helical" evidence="7">
    <location>
        <begin position="80"/>
        <end position="100"/>
    </location>
</feature>
<evidence type="ECO:0000259" key="8">
    <source>
        <dbReference type="PROSITE" id="PS50850"/>
    </source>
</evidence>
<keyword evidence="5 7" id="KW-1133">Transmembrane helix</keyword>
<name>A0A1B1NBH9_9MICO</name>
<keyword evidence="6 7" id="KW-0472">Membrane</keyword>
<dbReference type="PATRIC" id="fig|1758689.4.peg.1444"/>
<feature type="transmembrane region" description="Helical" evidence="7">
    <location>
        <begin position="258"/>
        <end position="277"/>
    </location>
</feature>
<feature type="transmembrane region" description="Helical" evidence="7">
    <location>
        <begin position="344"/>
        <end position="366"/>
    </location>
</feature>
<dbReference type="PANTHER" id="PTHR23513:SF11">
    <property type="entry name" value="STAPHYLOFERRIN A TRANSPORTER"/>
    <property type="match status" value="1"/>
</dbReference>
<dbReference type="AlphaFoldDB" id="A0A1B1NBH9"/>